<dbReference type="Proteomes" id="UP000011648">
    <property type="component" value="Unassembled WGS sequence"/>
</dbReference>
<dbReference type="PANTHER" id="PTHR33594">
    <property type="entry name" value="SUPERFAMILY HYDROLASE, PUTATIVE (AFU_ORTHOLOGUE AFUA_1G03035)-RELATED"/>
    <property type="match status" value="1"/>
</dbReference>
<dbReference type="AlphaFoldDB" id="L9ZPU5"/>
<dbReference type="SUPFAM" id="SSF109604">
    <property type="entry name" value="HD-domain/PDEase-like"/>
    <property type="match status" value="1"/>
</dbReference>
<dbReference type="PATRIC" id="fig|1230458.4.peg.3197"/>
<organism evidence="3 4">
    <name type="scientific">Natrialba taiwanensis DSM 12281</name>
    <dbReference type="NCBI Taxonomy" id="1230458"/>
    <lineage>
        <taxon>Archaea</taxon>
        <taxon>Methanobacteriati</taxon>
        <taxon>Methanobacteriota</taxon>
        <taxon>Stenosarchaea group</taxon>
        <taxon>Halobacteria</taxon>
        <taxon>Halobacteriales</taxon>
        <taxon>Natrialbaceae</taxon>
        <taxon>Natrialba</taxon>
    </lineage>
</organism>
<feature type="domain" description="HD/PDEase" evidence="2">
    <location>
        <begin position="50"/>
        <end position="171"/>
    </location>
</feature>
<gene>
    <name evidence="3" type="ORF">C484_15787</name>
</gene>
<evidence type="ECO:0000313" key="4">
    <source>
        <dbReference type="Proteomes" id="UP000011648"/>
    </source>
</evidence>
<dbReference type="PANTHER" id="PTHR33594:SF1">
    <property type="entry name" value="HD_PDEASE DOMAIN-CONTAINING PROTEIN"/>
    <property type="match status" value="1"/>
</dbReference>
<evidence type="ECO:0000259" key="2">
    <source>
        <dbReference type="SMART" id="SM00471"/>
    </source>
</evidence>
<dbReference type="GO" id="GO:0016787">
    <property type="term" value="F:hydrolase activity"/>
    <property type="evidence" value="ECO:0007669"/>
    <property type="project" value="UniProtKB-KW"/>
</dbReference>
<dbReference type="EMBL" id="AOIL01000051">
    <property type="protein sequence ID" value="ELY88389.1"/>
    <property type="molecule type" value="Genomic_DNA"/>
</dbReference>
<proteinExistence type="predicted"/>
<accession>L9ZPU5</accession>
<evidence type="ECO:0000256" key="1">
    <source>
        <dbReference type="SAM" id="MobiDB-lite"/>
    </source>
</evidence>
<keyword evidence="3" id="KW-0378">Hydrolase</keyword>
<dbReference type="SMART" id="SM00471">
    <property type="entry name" value="HDc"/>
    <property type="match status" value="1"/>
</dbReference>
<keyword evidence="4" id="KW-1185">Reference proteome</keyword>
<comment type="caution">
    <text evidence="3">The sequence shown here is derived from an EMBL/GenBank/DDBJ whole genome shotgun (WGS) entry which is preliminary data.</text>
</comment>
<evidence type="ECO:0000313" key="3">
    <source>
        <dbReference type="EMBL" id="ELY88389.1"/>
    </source>
</evidence>
<dbReference type="CDD" id="cd00077">
    <property type="entry name" value="HDc"/>
    <property type="match status" value="1"/>
</dbReference>
<dbReference type="InterPro" id="IPR006675">
    <property type="entry name" value="HDIG_dom"/>
</dbReference>
<feature type="region of interest" description="Disordered" evidence="1">
    <location>
        <begin position="1"/>
        <end position="28"/>
    </location>
</feature>
<dbReference type="InterPro" id="IPR006674">
    <property type="entry name" value="HD_domain"/>
</dbReference>
<dbReference type="Gene3D" id="1.10.3210.50">
    <property type="match status" value="1"/>
</dbReference>
<sequence length="245" mass="27088">MRQVGSAIDPSTADQHPAAERLSDFPENATGMLELETVRNRAKPYFENAPPAHDWHHIQRVEELAATLVERHPEPETVDERVVSLAILLHDIGREREDRGEIDDHATWGAREAGEILREFSVADETVSQVKHCIRAHRYSNDVTPETIEAELVSDADNLDALGAVGIGRVFAHGTAIDSPMYNPALPVADDETAAGTSQYNHLHKKILDLPARMYTDAGRELAAARAAFVREFIAQFDAEVAGER</sequence>
<reference evidence="3 4" key="1">
    <citation type="journal article" date="2014" name="PLoS Genet.">
        <title>Phylogenetically driven sequencing of extremely halophilic archaea reveals strategies for static and dynamic osmo-response.</title>
        <authorList>
            <person name="Becker E.A."/>
            <person name="Seitzer P.M."/>
            <person name="Tritt A."/>
            <person name="Larsen D."/>
            <person name="Krusor M."/>
            <person name="Yao A.I."/>
            <person name="Wu D."/>
            <person name="Madern D."/>
            <person name="Eisen J.A."/>
            <person name="Darling A.E."/>
            <person name="Facciotti M.T."/>
        </authorList>
    </citation>
    <scope>NUCLEOTIDE SEQUENCE [LARGE SCALE GENOMIC DNA]</scope>
    <source>
        <strain evidence="3 4">DSM 12281</strain>
    </source>
</reference>
<dbReference type="STRING" id="1230458.C484_15787"/>
<dbReference type="InterPro" id="IPR003607">
    <property type="entry name" value="HD/PDEase_dom"/>
</dbReference>
<protein>
    <submittedName>
        <fullName evidence="3">Metal dependent phosphohydrolase</fullName>
    </submittedName>
</protein>
<dbReference type="NCBIfam" id="TIGR00277">
    <property type="entry name" value="HDIG"/>
    <property type="match status" value="1"/>
</dbReference>
<name>L9ZPU5_9EURY</name>
<dbReference type="Pfam" id="PF01966">
    <property type="entry name" value="HD"/>
    <property type="match status" value="1"/>
</dbReference>